<dbReference type="Pfam" id="PF00188">
    <property type="entry name" value="CAP"/>
    <property type="match status" value="1"/>
</dbReference>
<feature type="compositionally biased region" description="Low complexity" evidence="10">
    <location>
        <begin position="785"/>
        <end position="800"/>
    </location>
</feature>
<dbReference type="InterPro" id="IPR014044">
    <property type="entry name" value="CAP_dom"/>
</dbReference>
<dbReference type="InterPro" id="IPR036397">
    <property type="entry name" value="RNaseH_sf"/>
</dbReference>
<comment type="caution">
    <text evidence="12">The sequence shown here is derived from an EMBL/GenBank/DDBJ whole genome shotgun (WGS) entry which is preliminary data.</text>
</comment>
<dbReference type="PANTHER" id="PTHR12801:SF45">
    <property type="entry name" value="RNA EXONUCLEASE 4"/>
    <property type="match status" value="1"/>
</dbReference>
<dbReference type="CDD" id="cd05382">
    <property type="entry name" value="CAP_GAPR1-like"/>
    <property type="match status" value="1"/>
</dbReference>
<dbReference type="InterPro" id="IPR047021">
    <property type="entry name" value="REXO1/3/4-like"/>
</dbReference>
<protein>
    <recommendedName>
        <fullName evidence="3">RNA exonuclease 4</fullName>
    </recommendedName>
</protein>
<evidence type="ECO:0000256" key="8">
    <source>
        <dbReference type="ARBA" id="ARBA00023242"/>
    </source>
</evidence>
<feature type="compositionally biased region" description="Pro residues" evidence="10">
    <location>
        <begin position="764"/>
        <end position="784"/>
    </location>
</feature>
<evidence type="ECO:0000256" key="7">
    <source>
        <dbReference type="ARBA" id="ARBA00022839"/>
    </source>
</evidence>
<reference evidence="12 13" key="1">
    <citation type="submission" date="2022-05" db="EMBL/GenBank/DDBJ databases">
        <authorList>
            <consortium name="Genoscope - CEA"/>
            <person name="William W."/>
        </authorList>
    </citation>
    <scope>NUCLEOTIDE SEQUENCE [LARGE SCALE GENOMIC DNA]</scope>
</reference>
<evidence type="ECO:0000259" key="11">
    <source>
        <dbReference type="PROSITE" id="PS50041"/>
    </source>
</evidence>
<keyword evidence="6" id="KW-0378">Hydrolase</keyword>
<dbReference type="InterPro" id="IPR034113">
    <property type="entry name" value="SCP_GAPR1-like"/>
</dbReference>
<dbReference type="InterPro" id="IPR016186">
    <property type="entry name" value="C-type_lectin-like/link_sf"/>
</dbReference>
<dbReference type="InterPro" id="IPR035940">
    <property type="entry name" value="CAP_sf"/>
</dbReference>
<evidence type="ECO:0000313" key="12">
    <source>
        <dbReference type="EMBL" id="CAH3120443.1"/>
    </source>
</evidence>
<keyword evidence="13" id="KW-1185">Reference proteome</keyword>
<feature type="region of interest" description="Disordered" evidence="10">
    <location>
        <begin position="824"/>
        <end position="849"/>
    </location>
</feature>
<feature type="compositionally biased region" description="Basic and acidic residues" evidence="10">
    <location>
        <begin position="661"/>
        <end position="678"/>
    </location>
</feature>
<dbReference type="InterPro" id="IPR016187">
    <property type="entry name" value="CTDL_fold"/>
</dbReference>
<comment type="similarity">
    <text evidence="2">Belongs to the REXO4 family.</text>
</comment>
<dbReference type="Gene3D" id="3.10.100.10">
    <property type="entry name" value="Mannose-Binding Protein A, subunit A"/>
    <property type="match status" value="1"/>
</dbReference>
<dbReference type="SMART" id="SM00034">
    <property type="entry name" value="CLECT"/>
    <property type="match status" value="1"/>
</dbReference>
<dbReference type="InterPro" id="IPR001304">
    <property type="entry name" value="C-type_lectin-like"/>
</dbReference>
<evidence type="ECO:0000256" key="10">
    <source>
        <dbReference type="SAM" id="MobiDB-lite"/>
    </source>
</evidence>
<dbReference type="Proteomes" id="UP001159405">
    <property type="component" value="Unassembled WGS sequence"/>
</dbReference>
<dbReference type="Pfam" id="PF00059">
    <property type="entry name" value="Lectin_C"/>
    <property type="match status" value="1"/>
</dbReference>
<dbReference type="CDD" id="cd00037">
    <property type="entry name" value="CLECT"/>
    <property type="match status" value="1"/>
</dbReference>
<keyword evidence="4" id="KW-0698">rRNA processing</keyword>
<sequence>LSLAPSEEAFLKKELDFMNRYRLMHAAAPLQLSLDLTNKAELWATKLASNDEEKIDVNSKYGQNIFSSKDTQDIARRSVQSWYNELRFYDFHSAKGSLKSAYFSQLVWVGSQEVGVGKAVGASGKTYIVALFNPPGNKGDYLHNVHPVTGSGVGKRGPSNCPTGYQLYDNVCYKYFPGPVNWVQAAEKCAERFSTLASIESQAEEFFIRTVLTSGGASDAWMGISDLNTVGVMSWLDGTENVYNNWDYYQTMFPGKKCGVISTNFNWKYKPCDKARGFVCKRPLRGLTMYMVLIRYEDKLWTDNLYMPGSPRHQALSRNIQEALLSVYGDFDWFEEVTLDHFSKGEQDKILAYIKLSFTPDDDSVTDPIQFLRDAIQGKGNNNSTKRSVISGTLHGEKIQLINTTLITADQIGTTCPAYCAVSQCSPVACSPWCCDTFGQQFFTQQQPQQLGYNSYGSQPYYNTANQMPAYPPQNQYPARPLNPYPVPQPAPYQYRVPPPPTPYQLPQQHQYVARPQPYFPAPMQLQQNPYQVPLRPQPVQQQVSPTPLRNSLRYIIMPKQQPRPPVPQPYLSIPSPTFASQAPVYTPPQPFPQMPIQAVPQYLQMSPNKKDKQGGTVQLQGTVFSYPYAPQPAPAVQPIPVYMPTQYYQPTVQHVTKQANSKEKEDEKKKGASEKSPVKTSQVGVSPGVAPVYPHMGYLPQGYSPQGYAPQGYAPQGYVAQVPPPIYPNPVPPPQTTWRIKLYRPVVTVGHPQSPVPLFNPGYPLPSQPFPPMTRQQYPPPQPSATQPASPGLRPIEQRPQPPQPIPPPSFFPSQPLNVSYSYSSNESLHVESEGGNRTKRQMKVKSNKSHVLRPVALDCEMVGVGKEKSSALARCSVVSYEGDVLYDAYVKPDKPITDYRTQWSGIRPKHMDNAISFRSARKKVKRLIKNHVLIGHALQFDLKVLKLKHYSDLIRDTSKHIPLRALAGFPRNSTPSLKRLTKQLLKWDIQVNEHCSVEDARAAMLLYRKCEKQWEKDTKGKGDQSYLADTYWPNWTESIK</sequence>
<dbReference type="InterPro" id="IPR037431">
    <property type="entry name" value="REX4_DEDDh_dom"/>
</dbReference>
<dbReference type="PROSITE" id="PS50041">
    <property type="entry name" value="C_TYPE_LECTIN_2"/>
    <property type="match status" value="1"/>
</dbReference>
<keyword evidence="7" id="KW-0269">Exonuclease</keyword>
<evidence type="ECO:0000256" key="2">
    <source>
        <dbReference type="ARBA" id="ARBA00010489"/>
    </source>
</evidence>
<dbReference type="EMBL" id="CALNXK010000034">
    <property type="protein sequence ID" value="CAH3120443.1"/>
    <property type="molecule type" value="Genomic_DNA"/>
</dbReference>
<evidence type="ECO:0000256" key="5">
    <source>
        <dbReference type="ARBA" id="ARBA00022722"/>
    </source>
</evidence>
<dbReference type="Gene3D" id="3.30.420.10">
    <property type="entry name" value="Ribonuclease H-like superfamily/Ribonuclease H"/>
    <property type="match status" value="1"/>
</dbReference>
<dbReference type="SMART" id="SM00198">
    <property type="entry name" value="SCP"/>
    <property type="match status" value="1"/>
</dbReference>
<dbReference type="SUPFAM" id="SSF55797">
    <property type="entry name" value="PR-1-like"/>
    <property type="match status" value="1"/>
</dbReference>
<dbReference type="InterPro" id="IPR012337">
    <property type="entry name" value="RNaseH-like_sf"/>
</dbReference>
<evidence type="ECO:0000256" key="4">
    <source>
        <dbReference type="ARBA" id="ARBA00022552"/>
    </source>
</evidence>
<comment type="function">
    <text evidence="9">Exoribonuclease involved in ribosome biosynthesis. Involved in the processing of ITS1, the internal transcribed spacer localized between the 18S and 5.8S rRNAs.</text>
</comment>
<organism evidence="12 13">
    <name type="scientific">Porites lobata</name>
    <dbReference type="NCBI Taxonomy" id="104759"/>
    <lineage>
        <taxon>Eukaryota</taxon>
        <taxon>Metazoa</taxon>
        <taxon>Cnidaria</taxon>
        <taxon>Anthozoa</taxon>
        <taxon>Hexacorallia</taxon>
        <taxon>Scleractinia</taxon>
        <taxon>Fungiina</taxon>
        <taxon>Poritidae</taxon>
        <taxon>Porites</taxon>
    </lineage>
</organism>
<accession>A0ABN8NVV7</accession>
<dbReference type="SUPFAM" id="SSF56436">
    <property type="entry name" value="C-type lectin-like"/>
    <property type="match status" value="1"/>
</dbReference>
<proteinExistence type="inferred from homology"/>
<gene>
    <name evidence="12" type="ORF">PLOB_00027917</name>
</gene>
<feature type="region of interest" description="Disordered" evidence="10">
    <location>
        <begin position="654"/>
        <end position="687"/>
    </location>
</feature>
<dbReference type="CDD" id="cd06144">
    <property type="entry name" value="REX4_like"/>
    <property type="match status" value="1"/>
</dbReference>
<evidence type="ECO:0000256" key="9">
    <source>
        <dbReference type="ARBA" id="ARBA00025599"/>
    </source>
</evidence>
<keyword evidence="8" id="KW-0539">Nucleus</keyword>
<dbReference type="SUPFAM" id="SSF53098">
    <property type="entry name" value="Ribonuclease H-like"/>
    <property type="match status" value="1"/>
</dbReference>
<feature type="domain" description="C-type lectin" evidence="11">
    <location>
        <begin position="168"/>
        <end position="281"/>
    </location>
</feature>
<evidence type="ECO:0000256" key="3">
    <source>
        <dbReference type="ARBA" id="ARBA00016937"/>
    </source>
</evidence>
<evidence type="ECO:0000256" key="1">
    <source>
        <dbReference type="ARBA" id="ARBA00004123"/>
    </source>
</evidence>
<feature type="compositionally biased region" description="Pro residues" evidence="10">
    <location>
        <begin position="801"/>
        <end position="812"/>
    </location>
</feature>
<comment type="subcellular location">
    <subcellularLocation>
        <location evidence="1">Nucleus</location>
    </subcellularLocation>
</comment>
<dbReference type="PANTHER" id="PTHR12801">
    <property type="entry name" value="RNA EXONUCLEASE REXO1 / RECO3 FAMILY MEMBER-RELATED"/>
    <property type="match status" value="1"/>
</dbReference>
<feature type="non-terminal residue" evidence="12">
    <location>
        <position position="1"/>
    </location>
</feature>
<dbReference type="InterPro" id="IPR013520">
    <property type="entry name" value="Ribonucl_H"/>
</dbReference>
<dbReference type="Pfam" id="PF00929">
    <property type="entry name" value="RNase_T"/>
    <property type="match status" value="1"/>
</dbReference>
<evidence type="ECO:0000313" key="13">
    <source>
        <dbReference type="Proteomes" id="UP001159405"/>
    </source>
</evidence>
<feature type="compositionally biased region" description="Basic residues" evidence="10">
    <location>
        <begin position="839"/>
        <end position="849"/>
    </location>
</feature>
<dbReference type="Gene3D" id="3.40.33.10">
    <property type="entry name" value="CAP"/>
    <property type="match status" value="1"/>
</dbReference>
<name>A0ABN8NVV7_9CNID</name>
<feature type="region of interest" description="Disordered" evidence="10">
    <location>
        <begin position="759"/>
        <end position="812"/>
    </location>
</feature>
<evidence type="ECO:0000256" key="6">
    <source>
        <dbReference type="ARBA" id="ARBA00022801"/>
    </source>
</evidence>
<keyword evidence="5" id="KW-0540">Nuclease</keyword>
<dbReference type="SMART" id="SM00479">
    <property type="entry name" value="EXOIII"/>
    <property type="match status" value="1"/>
</dbReference>